<dbReference type="InterPro" id="IPR003594">
    <property type="entry name" value="HATPase_dom"/>
</dbReference>
<dbReference type="PROSITE" id="PS50885">
    <property type="entry name" value="HAMP"/>
    <property type="match status" value="1"/>
</dbReference>
<evidence type="ECO:0000256" key="2">
    <source>
        <dbReference type="ARBA" id="ARBA00004651"/>
    </source>
</evidence>
<evidence type="ECO:0000256" key="3">
    <source>
        <dbReference type="ARBA" id="ARBA00012438"/>
    </source>
</evidence>
<dbReference type="AlphaFoldDB" id="A0A4S4BI11"/>
<dbReference type="Gene3D" id="3.30.565.10">
    <property type="entry name" value="Histidine kinase-like ATPase, C-terminal domain"/>
    <property type="match status" value="1"/>
</dbReference>
<dbReference type="SMART" id="SM00387">
    <property type="entry name" value="HATPase_c"/>
    <property type="match status" value="1"/>
</dbReference>
<reference evidence="15 16" key="1">
    <citation type="submission" date="2019-04" db="EMBL/GenBank/DDBJ databases">
        <title>Cohnella sp. nov. isolated from preserved vegetables.</title>
        <authorList>
            <person name="Lin S.-Y."/>
            <person name="Hung M.-H."/>
            <person name="Young C.-C."/>
        </authorList>
    </citation>
    <scope>NUCLEOTIDE SEQUENCE [LARGE SCALE GENOMIC DNA]</scope>
    <source>
        <strain evidence="15 16">CC-MHH1044</strain>
    </source>
</reference>
<keyword evidence="9" id="KW-0067">ATP-binding</keyword>
<evidence type="ECO:0000256" key="4">
    <source>
        <dbReference type="ARBA" id="ARBA00022475"/>
    </source>
</evidence>
<keyword evidence="12" id="KW-1133">Transmembrane helix</keyword>
<comment type="caution">
    <text evidence="15">The sequence shown here is derived from an EMBL/GenBank/DDBJ whole genome shotgun (WGS) entry which is preliminary data.</text>
</comment>
<dbReference type="PANTHER" id="PTHR44936:SF10">
    <property type="entry name" value="SENSOR PROTEIN RSTB"/>
    <property type="match status" value="1"/>
</dbReference>
<keyword evidence="7" id="KW-0547">Nucleotide-binding</keyword>
<dbReference type="EC" id="2.7.13.3" evidence="3"/>
<keyword evidence="16" id="KW-1185">Reference proteome</keyword>
<dbReference type="InterPro" id="IPR005467">
    <property type="entry name" value="His_kinase_dom"/>
</dbReference>
<feature type="transmembrane region" description="Helical" evidence="12">
    <location>
        <begin position="7"/>
        <end position="26"/>
    </location>
</feature>
<dbReference type="PROSITE" id="PS50109">
    <property type="entry name" value="HIS_KIN"/>
    <property type="match status" value="1"/>
</dbReference>
<keyword evidence="5" id="KW-0597">Phosphoprotein</keyword>
<protein>
    <recommendedName>
        <fullName evidence="3">histidine kinase</fullName>
        <ecNumber evidence="3">2.7.13.3</ecNumber>
    </recommendedName>
</protein>
<dbReference type="InterPro" id="IPR003660">
    <property type="entry name" value="HAMP_dom"/>
</dbReference>
<proteinExistence type="predicted"/>
<dbReference type="InterPro" id="IPR036890">
    <property type="entry name" value="HATPase_C_sf"/>
</dbReference>
<evidence type="ECO:0000313" key="15">
    <source>
        <dbReference type="EMBL" id="THF73985.1"/>
    </source>
</evidence>
<evidence type="ECO:0000259" key="14">
    <source>
        <dbReference type="PROSITE" id="PS50885"/>
    </source>
</evidence>
<dbReference type="PANTHER" id="PTHR44936">
    <property type="entry name" value="SENSOR PROTEIN CREC"/>
    <property type="match status" value="1"/>
</dbReference>
<evidence type="ECO:0000256" key="10">
    <source>
        <dbReference type="ARBA" id="ARBA00023012"/>
    </source>
</evidence>
<dbReference type="GO" id="GO:0005524">
    <property type="term" value="F:ATP binding"/>
    <property type="evidence" value="ECO:0007669"/>
    <property type="project" value="UniProtKB-KW"/>
</dbReference>
<dbReference type="InterPro" id="IPR036097">
    <property type="entry name" value="HisK_dim/P_sf"/>
</dbReference>
<dbReference type="Gene3D" id="1.10.287.130">
    <property type="match status" value="1"/>
</dbReference>
<dbReference type="SUPFAM" id="SSF158472">
    <property type="entry name" value="HAMP domain-like"/>
    <property type="match status" value="1"/>
</dbReference>
<dbReference type="CDD" id="cd00075">
    <property type="entry name" value="HATPase"/>
    <property type="match status" value="1"/>
</dbReference>
<evidence type="ECO:0000256" key="9">
    <source>
        <dbReference type="ARBA" id="ARBA00022840"/>
    </source>
</evidence>
<comment type="catalytic activity">
    <reaction evidence="1">
        <text>ATP + protein L-histidine = ADP + protein N-phospho-L-histidine.</text>
        <dbReference type="EC" id="2.7.13.3"/>
    </reaction>
</comment>
<keyword evidence="4" id="KW-1003">Cell membrane</keyword>
<dbReference type="SMART" id="SM00388">
    <property type="entry name" value="HisKA"/>
    <property type="match status" value="1"/>
</dbReference>
<dbReference type="RefSeq" id="WP_136372908.1">
    <property type="nucleotide sequence ID" value="NZ_SSOB01000046.1"/>
</dbReference>
<dbReference type="SUPFAM" id="SSF55874">
    <property type="entry name" value="ATPase domain of HSP90 chaperone/DNA topoisomerase II/histidine kinase"/>
    <property type="match status" value="1"/>
</dbReference>
<evidence type="ECO:0000256" key="6">
    <source>
        <dbReference type="ARBA" id="ARBA00022679"/>
    </source>
</evidence>
<evidence type="ECO:0000313" key="16">
    <source>
        <dbReference type="Proteomes" id="UP000310636"/>
    </source>
</evidence>
<organism evidence="15 16">
    <name type="scientific">Cohnella fermenti</name>
    <dbReference type="NCBI Taxonomy" id="2565925"/>
    <lineage>
        <taxon>Bacteria</taxon>
        <taxon>Bacillati</taxon>
        <taxon>Bacillota</taxon>
        <taxon>Bacilli</taxon>
        <taxon>Bacillales</taxon>
        <taxon>Paenibacillaceae</taxon>
        <taxon>Cohnella</taxon>
    </lineage>
</organism>
<dbReference type="CDD" id="cd06225">
    <property type="entry name" value="HAMP"/>
    <property type="match status" value="1"/>
</dbReference>
<keyword evidence="12" id="KW-0812">Transmembrane</keyword>
<evidence type="ECO:0000256" key="12">
    <source>
        <dbReference type="SAM" id="Phobius"/>
    </source>
</evidence>
<feature type="domain" description="Histidine kinase" evidence="13">
    <location>
        <begin position="223"/>
        <end position="443"/>
    </location>
</feature>
<dbReference type="InterPro" id="IPR003661">
    <property type="entry name" value="HisK_dim/P_dom"/>
</dbReference>
<keyword evidence="8 15" id="KW-0418">Kinase</keyword>
<sequence length="443" mass="49528">MKLRWRLPILFSILVIGLTALIAVYIRTYVIGSVFSNVKELREERQAVEESIRTEAERLYPDTAAIESYVSRLNAGGGVTVGLYDSGFEPIGYDPWAGDGADRLDRQWYQVKDGEGRTALMLGILSPVKPSDVVLAPAFEQVFIILLLCLSVIFVGMALHLHRLITKPIQRLNNRLGGIRARSLGRPLATCRKDEIGELYRHVIEMEERLHRSGREQTDMIAAIAHDIKTPLTSVNGFVELLLTNESLSEQDRRDYLRLIEKKSHHLTELIQQFSSFTKDEAHLVDLELQPVKFRRFFESTAIEYEEELAGLGFALTWSHSLQGGETFLGHEPMLRRVFANLVSNAVRYGGREDLTVRLTACVRDGQAVMELEDNGIGVPEEHREALFRKFYTVDTSRQIKAGGTGLGLASCHSIVERHGGTIVAGASPLGGLGIRIQLPIEP</sequence>
<feature type="transmembrane region" description="Helical" evidence="12">
    <location>
        <begin position="142"/>
        <end position="161"/>
    </location>
</feature>
<dbReference type="InterPro" id="IPR050980">
    <property type="entry name" value="2C_sensor_his_kinase"/>
</dbReference>
<evidence type="ECO:0000256" key="7">
    <source>
        <dbReference type="ARBA" id="ARBA00022741"/>
    </source>
</evidence>
<dbReference type="Gene3D" id="6.10.340.10">
    <property type="match status" value="1"/>
</dbReference>
<accession>A0A4S4BI11</accession>
<evidence type="ECO:0000259" key="13">
    <source>
        <dbReference type="PROSITE" id="PS50109"/>
    </source>
</evidence>
<feature type="domain" description="HAMP" evidence="14">
    <location>
        <begin position="163"/>
        <end position="215"/>
    </location>
</feature>
<dbReference type="PRINTS" id="PR00344">
    <property type="entry name" value="BCTRLSENSOR"/>
</dbReference>
<dbReference type="Pfam" id="PF00512">
    <property type="entry name" value="HisKA"/>
    <property type="match status" value="1"/>
</dbReference>
<dbReference type="SUPFAM" id="SSF47384">
    <property type="entry name" value="Homodimeric domain of signal transducing histidine kinase"/>
    <property type="match status" value="1"/>
</dbReference>
<gene>
    <name evidence="15" type="ORF">E6C55_26775</name>
</gene>
<dbReference type="CDD" id="cd00082">
    <property type="entry name" value="HisKA"/>
    <property type="match status" value="1"/>
</dbReference>
<evidence type="ECO:0000256" key="1">
    <source>
        <dbReference type="ARBA" id="ARBA00000085"/>
    </source>
</evidence>
<evidence type="ECO:0000256" key="8">
    <source>
        <dbReference type="ARBA" id="ARBA00022777"/>
    </source>
</evidence>
<dbReference type="InterPro" id="IPR004358">
    <property type="entry name" value="Sig_transdc_His_kin-like_C"/>
</dbReference>
<evidence type="ECO:0000256" key="11">
    <source>
        <dbReference type="ARBA" id="ARBA00023136"/>
    </source>
</evidence>
<name>A0A4S4BI11_9BACL</name>
<keyword evidence="6" id="KW-0808">Transferase</keyword>
<dbReference type="EMBL" id="SSOB01000046">
    <property type="protein sequence ID" value="THF73985.1"/>
    <property type="molecule type" value="Genomic_DNA"/>
</dbReference>
<dbReference type="GO" id="GO:0000155">
    <property type="term" value="F:phosphorelay sensor kinase activity"/>
    <property type="evidence" value="ECO:0007669"/>
    <property type="project" value="InterPro"/>
</dbReference>
<dbReference type="Pfam" id="PF02518">
    <property type="entry name" value="HATPase_c"/>
    <property type="match status" value="1"/>
</dbReference>
<dbReference type="Proteomes" id="UP000310636">
    <property type="component" value="Unassembled WGS sequence"/>
</dbReference>
<dbReference type="OrthoDB" id="335833at2"/>
<comment type="subcellular location">
    <subcellularLocation>
        <location evidence="2">Cell membrane</location>
        <topology evidence="2">Multi-pass membrane protein</topology>
    </subcellularLocation>
</comment>
<evidence type="ECO:0000256" key="5">
    <source>
        <dbReference type="ARBA" id="ARBA00022553"/>
    </source>
</evidence>
<keyword evidence="11 12" id="KW-0472">Membrane</keyword>
<keyword evidence="10" id="KW-0902">Two-component regulatory system</keyword>
<dbReference type="GO" id="GO:0005886">
    <property type="term" value="C:plasma membrane"/>
    <property type="evidence" value="ECO:0007669"/>
    <property type="project" value="UniProtKB-SubCell"/>
</dbReference>